<dbReference type="Pfam" id="PF14659">
    <property type="entry name" value="Phage_int_SAM_3"/>
    <property type="match status" value="1"/>
</dbReference>
<evidence type="ECO:0000256" key="3">
    <source>
        <dbReference type="ARBA" id="ARBA00023125"/>
    </source>
</evidence>
<dbReference type="PANTHER" id="PTHR30349:SF64">
    <property type="entry name" value="PROPHAGE INTEGRASE INTD-RELATED"/>
    <property type="match status" value="1"/>
</dbReference>
<evidence type="ECO:0000313" key="10">
    <source>
        <dbReference type="Proteomes" id="UP000215043"/>
    </source>
</evidence>
<evidence type="ECO:0000313" key="9">
    <source>
        <dbReference type="EMBL" id="ASU77117.1"/>
    </source>
</evidence>
<dbReference type="EMBL" id="CP022752">
    <property type="protein sequence ID" value="ASU77117.1"/>
    <property type="molecule type" value="Genomic_DNA"/>
</dbReference>
<accession>A0A223RMT7</accession>
<dbReference type="OrthoDB" id="4529782at2"/>
<dbReference type="InterPro" id="IPR004107">
    <property type="entry name" value="Integrase_SAM-like_N"/>
</dbReference>
<dbReference type="AlphaFoldDB" id="A0A223RMT7"/>
<dbReference type="SUPFAM" id="SSF56349">
    <property type="entry name" value="DNA breaking-rejoining enzymes"/>
    <property type="match status" value="1"/>
</dbReference>
<dbReference type="Pfam" id="PF00589">
    <property type="entry name" value="Phage_integrase"/>
    <property type="match status" value="1"/>
</dbReference>
<dbReference type="KEGG" id="aey:CDG81_00890"/>
<dbReference type="GO" id="GO:0003677">
    <property type="term" value="F:DNA binding"/>
    <property type="evidence" value="ECO:0007669"/>
    <property type="project" value="UniProtKB-UniRule"/>
</dbReference>
<dbReference type="PROSITE" id="PS51898">
    <property type="entry name" value="TYR_RECOMBINASE"/>
    <property type="match status" value="1"/>
</dbReference>
<feature type="domain" description="Tyr recombinase" evidence="7">
    <location>
        <begin position="188"/>
        <end position="375"/>
    </location>
</feature>
<dbReference type="PROSITE" id="PS51900">
    <property type="entry name" value="CB"/>
    <property type="match status" value="1"/>
</dbReference>
<dbReference type="Proteomes" id="UP000215043">
    <property type="component" value="Chromosome"/>
</dbReference>
<organism evidence="9 10">
    <name type="scientific">Actinopolyspora erythraea</name>
    <dbReference type="NCBI Taxonomy" id="414996"/>
    <lineage>
        <taxon>Bacteria</taxon>
        <taxon>Bacillati</taxon>
        <taxon>Actinomycetota</taxon>
        <taxon>Actinomycetes</taxon>
        <taxon>Actinopolysporales</taxon>
        <taxon>Actinopolysporaceae</taxon>
        <taxon>Actinopolyspora</taxon>
    </lineage>
</organism>
<dbReference type="PANTHER" id="PTHR30349">
    <property type="entry name" value="PHAGE INTEGRASE-RELATED"/>
    <property type="match status" value="1"/>
</dbReference>
<dbReference type="GO" id="GO:0006310">
    <property type="term" value="P:DNA recombination"/>
    <property type="evidence" value="ECO:0007669"/>
    <property type="project" value="UniProtKB-KW"/>
</dbReference>
<evidence type="ECO:0000256" key="5">
    <source>
        <dbReference type="PROSITE-ProRule" id="PRU01248"/>
    </source>
</evidence>
<sequence length="396" mass="44253">MARVWIEDRSSHSGYKQALAQAKTSRKAAPGRWRVRWYDQEGKPKSQTFSRKPDAEERQAALMQQLADGSYRDPSAARVRLSEVADEWLAAQNHLERSSVDRYRERLELYVKPRWGNIRLNQLRRDDIEQWIGELGRDGGGARGDALSPSVVRGIHRVLHMVLARAADTGRIAVNPAKGVSLPRVASSEHVYLDYEQLDRLAEAAGTYRLLIYLLGCTGLRWGEASAVRAGRVDVDARRVDVVEAFAKDSAETYLTDPKTHERRTVPLPAFLADELRPVVSGQRSETFVFTSRRGQPLRYANFRTRVFAPAVREAKLDHLAGLSLHSLRHTAASLAIASGADVKVVQQMLGHKTATLTLDTYGHLFPDRLDEVADRMDAARSRALAPADEIGADQM</sequence>
<dbReference type="Gene3D" id="1.10.150.130">
    <property type="match status" value="1"/>
</dbReference>
<comment type="similarity">
    <text evidence="1">Belongs to the 'phage' integrase family.</text>
</comment>
<evidence type="ECO:0000259" key="8">
    <source>
        <dbReference type="PROSITE" id="PS51900"/>
    </source>
</evidence>
<dbReference type="Gene3D" id="1.10.443.10">
    <property type="entry name" value="Intergrase catalytic core"/>
    <property type="match status" value="1"/>
</dbReference>
<feature type="region of interest" description="Disordered" evidence="6">
    <location>
        <begin position="1"/>
        <end position="27"/>
    </location>
</feature>
<keyword evidence="2" id="KW-0229">DNA integration</keyword>
<keyword evidence="4" id="KW-0233">DNA recombination</keyword>
<dbReference type="GO" id="GO:0015074">
    <property type="term" value="P:DNA integration"/>
    <property type="evidence" value="ECO:0007669"/>
    <property type="project" value="UniProtKB-KW"/>
</dbReference>
<feature type="domain" description="Core-binding (CB)" evidence="8">
    <location>
        <begin position="79"/>
        <end position="167"/>
    </location>
</feature>
<evidence type="ECO:0000256" key="2">
    <source>
        <dbReference type="ARBA" id="ARBA00022908"/>
    </source>
</evidence>
<reference evidence="9 10" key="1">
    <citation type="submission" date="2017-08" db="EMBL/GenBank/DDBJ databases">
        <title>The complete genome sequence of moderately halophilic actinomycete Actinopolyspora erythraea YIM 90600, the producer of novel erythromycin, novel actinopolysporins A-C and tubercidin.</title>
        <authorList>
            <person name="Yin M."/>
            <person name="Tang S."/>
        </authorList>
    </citation>
    <scope>NUCLEOTIDE SEQUENCE [LARGE SCALE GENOMIC DNA]</scope>
    <source>
        <strain evidence="9 10">YIM 90600</strain>
    </source>
</reference>
<dbReference type="InterPro" id="IPR044068">
    <property type="entry name" value="CB"/>
</dbReference>
<evidence type="ECO:0000256" key="1">
    <source>
        <dbReference type="ARBA" id="ARBA00008857"/>
    </source>
</evidence>
<dbReference type="InterPro" id="IPR011010">
    <property type="entry name" value="DNA_brk_join_enz"/>
</dbReference>
<dbReference type="RefSeq" id="WP_084133721.1">
    <property type="nucleotide sequence ID" value="NZ_CP022752.1"/>
</dbReference>
<feature type="compositionally biased region" description="Basic and acidic residues" evidence="6">
    <location>
        <begin position="1"/>
        <end position="11"/>
    </location>
</feature>
<evidence type="ECO:0000259" key="7">
    <source>
        <dbReference type="PROSITE" id="PS51898"/>
    </source>
</evidence>
<proteinExistence type="inferred from homology"/>
<evidence type="ECO:0000256" key="6">
    <source>
        <dbReference type="SAM" id="MobiDB-lite"/>
    </source>
</evidence>
<dbReference type="InterPro" id="IPR010998">
    <property type="entry name" value="Integrase_recombinase_N"/>
</dbReference>
<gene>
    <name evidence="9" type="ORF">CDG81_00890</name>
</gene>
<protein>
    <submittedName>
        <fullName evidence="9">Site-specific integrase</fullName>
    </submittedName>
</protein>
<keyword evidence="3 5" id="KW-0238">DNA-binding</keyword>
<dbReference type="InterPro" id="IPR002104">
    <property type="entry name" value="Integrase_catalytic"/>
</dbReference>
<dbReference type="CDD" id="cd01189">
    <property type="entry name" value="INT_ICEBs1_C_like"/>
    <property type="match status" value="1"/>
</dbReference>
<dbReference type="InterPro" id="IPR013762">
    <property type="entry name" value="Integrase-like_cat_sf"/>
</dbReference>
<name>A0A223RMT7_9ACTN</name>
<evidence type="ECO:0000256" key="4">
    <source>
        <dbReference type="ARBA" id="ARBA00023172"/>
    </source>
</evidence>
<dbReference type="InterPro" id="IPR050090">
    <property type="entry name" value="Tyrosine_recombinase_XerCD"/>
</dbReference>